<evidence type="ECO:0000256" key="1">
    <source>
        <dbReference type="ARBA" id="ARBA00011028"/>
    </source>
</evidence>
<organism evidence="8 9">
    <name type="scientific">Pseudogemmobacter lacusdianii</name>
    <dbReference type="NCBI Taxonomy" id="3069608"/>
    <lineage>
        <taxon>Bacteria</taxon>
        <taxon>Pseudomonadati</taxon>
        <taxon>Pseudomonadota</taxon>
        <taxon>Alphaproteobacteria</taxon>
        <taxon>Rhodobacterales</taxon>
        <taxon>Paracoccaceae</taxon>
        <taxon>Pseudogemmobacter</taxon>
    </lineage>
</organism>
<feature type="chain" id="PRO_5045252352" description="High-affinity zinc uptake system protein ZnuA" evidence="7">
    <location>
        <begin position="19"/>
        <end position="319"/>
    </location>
</feature>
<protein>
    <recommendedName>
        <fullName evidence="2">High-affinity zinc uptake system protein ZnuA</fullName>
    </recommendedName>
</protein>
<dbReference type="Pfam" id="PF01297">
    <property type="entry name" value="ZnuA"/>
    <property type="match status" value="1"/>
</dbReference>
<keyword evidence="4 7" id="KW-0732">Signal</keyword>
<dbReference type="SUPFAM" id="SSF53807">
    <property type="entry name" value="Helical backbone' metal receptor"/>
    <property type="match status" value="1"/>
</dbReference>
<keyword evidence="9" id="KW-1185">Reference proteome</keyword>
<keyword evidence="3" id="KW-0813">Transport</keyword>
<dbReference type="InterPro" id="IPR006127">
    <property type="entry name" value="ZnuA-like"/>
</dbReference>
<evidence type="ECO:0000256" key="3">
    <source>
        <dbReference type="ARBA" id="ARBA00022448"/>
    </source>
</evidence>
<sequence length="319" mass="33829">MRYIISFLLTSAASPALAEVPHVVTDLPPVHALVAAVMGDLGTPDLLLQQGASPHGFQLRPSQMQAVTSADLVLWIGPEISPWLEKALANRPDTSPALALLATKGTQLRSYATTHEDEADHSGHDHTSHDHDHDHTGHDHDHHDHAHTGTDPHAWLDPNNALHWTQVIAEELASLDPANAEIYRQNAAATATRIRAADEEAKALLAPVQARPFVTLHDAYGYFTAHYGLTFAGAVSSGDAASPGARHLKELQASLGPDAQTCLFPEAQLDPAHLQQLAEATGAKIGGALDPEGSTLPPGPDLYPALITNLAKTLAACQA</sequence>
<keyword evidence="5" id="KW-0862">Zinc</keyword>
<keyword evidence="5" id="KW-0864">Zinc transport</keyword>
<evidence type="ECO:0000313" key="9">
    <source>
        <dbReference type="Proteomes" id="UP001239680"/>
    </source>
</evidence>
<comment type="caution">
    <text evidence="8">The sequence shown here is derived from an EMBL/GenBank/DDBJ whole genome shotgun (WGS) entry which is preliminary data.</text>
</comment>
<evidence type="ECO:0000256" key="5">
    <source>
        <dbReference type="ARBA" id="ARBA00022906"/>
    </source>
</evidence>
<dbReference type="PANTHER" id="PTHR42953">
    <property type="entry name" value="HIGH-AFFINITY ZINC UPTAKE SYSTEM PROTEIN ZNUA-RELATED"/>
    <property type="match status" value="1"/>
</dbReference>
<feature type="region of interest" description="Disordered" evidence="6">
    <location>
        <begin position="113"/>
        <end position="154"/>
    </location>
</feature>
<dbReference type="InterPro" id="IPR050492">
    <property type="entry name" value="Bact_metal-bind_prot9"/>
</dbReference>
<evidence type="ECO:0000256" key="4">
    <source>
        <dbReference type="ARBA" id="ARBA00022729"/>
    </source>
</evidence>
<feature type="signal peptide" evidence="7">
    <location>
        <begin position="1"/>
        <end position="18"/>
    </location>
</feature>
<evidence type="ECO:0000313" key="8">
    <source>
        <dbReference type="EMBL" id="MDQ2066904.1"/>
    </source>
</evidence>
<dbReference type="Gene3D" id="3.40.50.1980">
    <property type="entry name" value="Nitrogenase molybdenum iron protein domain"/>
    <property type="match status" value="2"/>
</dbReference>
<keyword evidence="5" id="KW-0406">Ion transport</keyword>
<dbReference type="EMBL" id="JAVDBT010000009">
    <property type="protein sequence ID" value="MDQ2066904.1"/>
    <property type="molecule type" value="Genomic_DNA"/>
</dbReference>
<feature type="compositionally biased region" description="Basic and acidic residues" evidence="6">
    <location>
        <begin position="114"/>
        <end position="150"/>
    </location>
</feature>
<reference evidence="8 9" key="1">
    <citation type="submission" date="2023-08" db="EMBL/GenBank/DDBJ databases">
        <title>Characterization of two Paracoccaceae strains isolated from Phycosphere and proposal of Xinfangfangia lacusdiani sp. nov.</title>
        <authorList>
            <person name="Deng Y."/>
            <person name="Zhang Y.Q."/>
        </authorList>
    </citation>
    <scope>NUCLEOTIDE SEQUENCE [LARGE SCALE GENOMIC DNA]</scope>
    <source>
        <strain evidence="8 9">CPCC 101601</strain>
    </source>
</reference>
<name>A0ABU0VYT0_9RHOB</name>
<dbReference type="Proteomes" id="UP001239680">
    <property type="component" value="Unassembled WGS sequence"/>
</dbReference>
<proteinExistence type="inferred from homology"/>
<dbReference type="PANTHER" id="PTHR42953:SF3">
    <property type="entry name" value="HIGH-AFFINITY ZINC UPTAKE SYSTEM PROTEIN ZNUA"/>
    <property type="match status" value="1"/>
</dbReference>
<evidence type="ECO:0000256" key="2">
    <source>
        <dbReference type="ARBA" id="ARBA00015915"/>
    </source>
</evidence>
<dbReference type="RefSeq" id="WP_306680612.1">
    <property type="nucleotide sequence ID" value="NZ_JAVDBT010000009.1"/>
</dbReference>
<evidence type="ECO:0000256" key="7">
    <source>
        <dbReference type="SAM" id="SignalP"/>
    </source>
</evidence>
<comment type="similarity">
    <text evidence="1">Belongs to the bacterial solute-binding protein 9 family.</text>
</comment>
<evidence type="ECO:0000256" key="6">
    <source>
        <dbReference type="SAM" id="MobiDB-lite"/>
    </source>
</evidence>
<gene>
    <name evidence="8" type="ORF">Q9295_11000</name>
</gene>
<accession>A0ABU0VYT0</accession>